<keyword evidence="2" id="KW-1185">Reference proteome</keyword>
<organism evidence="1 2">
    <name type="scientific">Pedobacter nyackensis</name>
    <dbReference type="NCBI Taxonomy" id="475255"/>
    <lineage>
        <taxon>Bacteria</taxon>
        <taxon>Pseudomonadati</taxon>
        <taxon>Bacteroidota</taxon>
        <taxon>Sphingobacteriia</taxon>
        <taxon>Sphingobacteriales</taxon>
        <taxon>Sphingobacteriaceae</taxon>
        <taxon>Pedobacter</taxon>
    </lineage>
</organism>
<dbReference type="AlphaFoldDB" id="A0A1W2A7D3"/>
<protein>
    <submittedName>
        <fullName evidence="1">Uncharacterized protein</fullName>
    </submittedName>
</protein>
<reference evidence="1 2" key="1">
    <citation type="submission" date="2017-04" db="EMBL/GenBank/DDBJ databases">
        <authorList>
            <person name="Afonso C.L."/>
            <person name="Miller P.J."/>
            <person name="Scott M.A."/>
            <person name="Spackman E."/>
            <person name="Goraichik I."/>
            <person name="Dimitrov K.M."/>
            <person name="Suarez D.L."/>
            <person name="Swayne D.E."/>
        </authorList>
    </citation>
    <scope>NUCLEOTIDE SEQUENCE [LARGE SCALE GENOMIC DNA]</scope>
    <source>
        <strain evidence="1 2">DSM 19625</strain>
    </source>
</reference>
<proteinExistence type="predicted"/>
<gene>
    <name evidence="1" type="ORF">SAMN04488101_101285</name>
</gene>
<name>A0A1W2A7D3_9SPHI</name>
<sequence length="44" mass="5342">MKAFGLISEGLIYFKIWTYRELDIKNWTHMCNVSNFYKNMNMCS</sequence>
<accession>A0A1W2A7D3</accession>
<evidence type="ECO:0000313" key="2">
    <source>
        <dbReference type="Proteomes" id="UP000192678"/>
    </source>
</evidence>
<dbReference type="EMBL" id="FWYB01000001">
    <property type="protein sequence ID" value="SMC56567.1"/>
    <property type="molecule type" value="Genomic_DNA"/>
</dbReference>
<dbReference type="Proteomes" id="UP000192678">
    <property type="component" value="Unassembled WGS sequence"/>
</dbReference>
<dbReference type="STRING" id="475255.SAMN04488101_101285"/>
<evidence type="ECO:0000313" key="1">
    <source>
        <dbReference type="EMBL" id="SMC56567.1"/>
    </source>
</evidence>